<evidence type="ECO:0000313" key="2">
    <source>
        <dbReference type="EMBL" id="TMW55932.1"/>
    </source>
</evidence>
<gene>
    <name evidence="2" type="ORF">Poli38472_008580</name>
</gene>
<dbReference type="EMBL" id="SPLM01000146">
    <property type="protein sequence ID" value="TMW55932.1"/>
    <property type="molecule type" value="Genomic_DNA"/>
</dbReference>
<accession>A0A8K1C4E9</accession>
<dbReference type="GO" id="GO:0016790">
    <property type="term" value="F:thiolester hydrolase activity"/>
    <property type="evidence" value="ECO:0007669"/>
    <property type="project" value="TreeGrafter"/>
</dbReference>
<sequence length="175" mass="19850">MTKEFGTMFLNSCSLPVDLFGCASYSNEATKEGHLLVDLMELSLKPYLATLGNLDQLNGEDEMRRKNNFLKLKEFHAFTSPQDGILEPYQSGVFGHYAEVTDSEELLAKFKSLGMVDMKDSGEYMNDTYGLRTLDERGGLFHHVMDKVPHMCWIIDFDGCSVDQALETYLRPILN</sequence>
<dbReference type="InterPro" id="IPR029058">
    <property type="entry name" value="AB_hydrolase_fold"/>
</dbReference>
<reference evidence="2" key="1">
    <citation type="submission" date="2019-03" db="EMBL/GenBank/DDBJ databases">
        <title>Long read genome sequence of the mycoparasitic Pythium oligandrum ATCC 38472 isolated from sugarbeet rhizosphere.</title>
        <authorList>
            <person name="Gaulin E."/>
        </authorList>
    </citation>
    <scope>NUCLEOTIDE SEQUENCE</scope>
    <source>
        <strain evidence="2">ATCC 38472_TT</strain>
    </source>
</reference>
<protein>
    <submittedName>
        <fullName evidence="2">Uncharacterized protein</fullName>
    </submittedName>
</protein>
<dbReference type="Proteomes" id="UP000794436">
    <property type="component" value="Unassembled WGS sequence"/>
</dbReference>
<keyword evidence="1" id="KW-0378">Hydrolase</keyword>
<dbReference type="AlphaFoldDB" id="A0A8K1C4E9"/>
<name>A0A8K1C4E9_PYTOL</name>
<dbReference type="GO" id="GO:0005764">
    <property type="term" value="C:lysosome"/>
    <property type="evidence" value="ECO:0007669"/>
    <property type="project" value="TreeGrafter"/>
</dbReference>
<evidence type="ECO:0000313" key="3">
    <source>
        <dbReference type="Proteomes" id="UP000794436"/>
    </source>
</evidence>
<organism evidence="2 3">
    <name type="scientific">Pythium oligandrum</name>
    <name type="common">Mycoparasitic fungus</name>
    <dbReference type="NCBI Taxonomy" id="41045"/>
    <lineage>
        <taxon>Eukaryota</taxon>
        <taxon>Sar</taxon>
        <taxon>Stramenopiles</taxon>
        <taxon>Oomycota</taxon>
        <taxon>Peronosporomycetes</taxon>
        <taxon>Pythiales</taxon>
        <taxon>Pythiaceae</taxon>
        <taxon>Pythium</taxon>
    </lineage>
</organism>
<dbReference type="PANTHER" id="PTHR11247:SF8">
    <property type="entry name" value="PALMITOYL-PROTEIN THIOESTERASE 1"/>
    <property type="match status" value="1"/>
</dbReference>
<dbReference type="PANTHER" id="PTHR11247">
    <property type="entry name" value="PALMITOYL-PROTEIN THIOESTERASE/DOLICHYLDIPHOSPHATASE 1"/>
    <property type="match status" value="1"/>
</dbReference>
<dbReference type="OrthoDB" id="91810at2759"/>
<proteinExistence type="predicted"/>
<dbReference type="Gene3D" id="3.40.50.1820">
    <property type="entry name" value="alpha/beta hydrolase"/>
    <property type="match status" value="1"/>
</dbReference>
<comment type="caution">
    <text evidence="2">The sequence shown here is derived from an EMBL/GenBank/DDBJ whole genome shotgun (WGS) entry which is preliminary data.</text>
</comment>
<dbReference type="SUPFAM" id="SSF53474">
    <property type="entry name" value="alpha/beta-Hydrolases"/>
    <property type="match status" value="1"/>
</dbReference>
<evidence type="ECO:0000256" key="1">
    <source>
        <dbReference type="ARBA" id="ARBA00022801"/>
    </source>
</evidence>
<dbReference type="Pfam" id="PF02089">
    <property type="entry name" value="Palm_thioest"/>
    <property type="match status" value="1"/>
</dbReference>
<keyword evidence="3" id="KW-1185">Reference proteome</keyword>